<dbReference type="GO" id="GO:0046872">
    <property type="term" value="F:metal ion binding"/>
    <property type="evidence" value="ECO:0007669"/>
    <property type="project" value="UniProtKB-KW"/>
</dbReference>
<organism evidence="7 8">
    <name type="scientific">Silvibacterium dinghuense</name>
    <dbReference type="NCBI Taxonomy" id="1560006"/>
    <lineage>
        <taxon>Bacteria</taxon>
        <taxon>Pseudomonadati</taxon>
        <taxon>Acidobacteriota</taxon>
        <taxon>Terriglobia</taxon>
        <taxon>Terriglobales</taxon>
        <taxon>Acidobacteriaceae</taxon>
        <taxon>Silvibacterium</taxon>
    </lineage>
</organism>
<dbReference type="NCBIfam" id="TIGR01430">
    <property type="entry name" value="aden_deam"/>
    <property type="match status" value="1"/>
</dbReference>
<evidence type="ECO:0000313" key="8">
    <source>
        <dbReference type="Proteomes" id="UP000290253"/>
    </source>
</evidence>
<reference evidence="7 8" key="1">
    <citation type="journal article" date="2016" name="Int. J. Syst. Evol. Microbiol.">
        <title>Acidipila dinghuensis sp. nov., an acidobacterium isolated from forest soil.</title>
        <authorList>
            <person name="Jiang Y.W."/>
            <person name="Wang J."/>
            <person name="Chen M.H."/>
            <person name="Lv Y.Y."/>
            <person name="Qiu L.H."/>
        </authorList>
    </citation>
    <scope>NUCLEOTIDE SEQUENCE [LARGE SCALE GENOMIC DNA]</scope>
    <source>
        <strain evidence="7 8">DHOF10</strain>
    </source>
</reference>
<evidence type="ECO:0000259" key="6">
    <source>
        <dbReference type="Pfam" id="PF00962"/>
    </source>
</evidence>
<dbReference type="EMBL" id="SDMK01000001">
    <property type="protein sequence ID" value="RXS97628.1"/>
    <property type="molecule type" value="Genomic_DNA"/>
</dbReference>
<keyword evidence="4 7" id="KW-0378">Hydrolase</keyword>
<dbReference type="Proteomes" id="UP000290253">
    <property type="component" value="Unassembled WGS sequence"/>
</dbReference>
<keyword evidence="3" id="KW-0479">Metal-binding</keyword>
<dbReference type="PANTHER" id="PTHR43114:SF6">
    <property type="entry name" value="ADENINE DEAMINASE"/>
    <property type="match status" value="1"/>
</dbReference>
<sequence length="336" mass="37408">MSPAYESFIRRLPKAELHLHLEGTVEPATLVELSRRHDAEPLTLEDAAAIYQYKDFTGFLMAFKAVTERLRTADDYELITYKMLERLAAQGVVHAEVYVAVGVVYFWGRSEFEPLFAGMERGRLRAEADFGMTAYWIFDAVRQFGVEAAARVFKKAAEMKQEYASIVGIGIGGDERQAGPELFRELYGEAKQAGLHLTAHAGETTGPESIWGALNIGAERIGHGLSAIQDAELMEVLAERQVPIEVCISSNVATGCCPQLSDHPVRLCFDAGLMVTLNSDDPAMFHCSLEGEYQLAEREFDFHAEHLRELAANSIEASFLPAERKIELLHRIHSTK</sequence>
<proteinExistence type="inferred from homology"/>
<keyword evidence="5" id="KW-0862">Zinc</keyword>
<dbReference type="PANTHER" id="PTHR43114">
    <property type="entry name" value="ADENINE DEAMINASE"/>
    <property type="match status" value="1"/>
</dbReference>
<dbReference type="AlphaFoldDB" id="A0A4Q1SJ16"/>
<gene>
    <name evidence="7" type="primary">add</name>
    <name evidence="7" type="ORF">ESZ00_07050</name>
</gene>
<evidence type="ECO:0000256" key="5">
    <source>
        <dbReference type="ARBA" id="ARBA00022833"/>
    </source>
</evidence>
<dbReference type="SUPFAM" id="SSF51556">
    <property type="entry name" value="Metallo-dependent hydrolases"/>
    <property type="match status" value="1"/>
</dbReference>
<evidence type="ECO:0000256" key="3">
    <source>
        <dbReference type="ARBA" id="ARBA00022723"/>
    </source>
</evidence>
<dbReference type="GO" id="GO:0016814">
    <property type="term" value="F:hydrolase activity, acting on carbon-nitrogen (but not peptide) bonds, in cyclic amidines"/>
    <property type="evidence" value="ECO:0007669"/>
    <property type="project" value="UniProtKB-ARBA"/>
</dbReference>
<evidence type="ECO:0000256" key="4">
    <source>
        <dbReference type="ARBA" id="ARBA00022801"/>
    </source>
</evidence>
<dbReference type="GO" id="GO:0019239">
    <property type="term" value="F:deaminase activity"/>
    <property type="evidence" value="ECO:0007669"/>
    <property type="project" value="InterPro"/>
</dbReference>
<dbReference type="InterPro" id="IPR001365">
    <property type="entry name" value="A_deaminase_dom"/>
</dbReference>
<dbReference type="OrthoDB" id="9779574at2"/>
<feature type="domain" description="Adenosine deaminase" evidence="6">
    <location>
        <begin position="13"/>
        <end position="333"/>
    </location>
</feature>
<evidence type="ECO:0000313" key="7">
    <source>
        <dbReference type="EMBL" id="RXS97628.1"/>
    </source>
</evidence>
<comment type="caution">
    <text evidence="7">The sequence shown here is derived from an EMBL/GenBank/DDBJ whole genome shotgun (WGS) entry which is preliminary data.</text>
</comment>
<name>A0A4Q1SJ16_9BACT</name>
<dbReference type="RefSeq" id="WP_129207407.1">
    <property type="nucleotide sequence ID" value="NZ_BMGU01000001.1"/>
</dbReference>
<dbReference type="Gene3D" id="3.20.20.140">
    <property type="entry name" value="Metal-dependent hydrolases"/>
    <property type="match status" value="1"/>
</dbReference>
<accession>A0A4Q1SJ16</accession>
<dbReference type="InterPro" id="IPR006330">
    <property type="entry name" value="Ado/ade_deaminase"/>
</dbReference>
<evidence type="ECO:0000256" key="2">
    <source>
        <dbReference type="ARBA" id="ARBA00006676"/>
    </source>
</evidence>
<evidence type="ECO:0000256" key="1">
    <source>
        <dbReference type="ARBA" id="ARBA00001947"/>
    </source>
</evidence>
<comment type="cofactor">
    <cofactor evidence="1">
        <name>Zn(2+)</name>
        <dbReference type="ChEBI" id="CHEBI:29105"/>
    </cofactor>
</comment>
<dbReference type="Pfam" id="PF00962">
    <property type="entry name" value="A_deaminase"/>
    <property type="match status" value="1"/>
</dbReference>
<comment type="similarity">
    <text evidence="2">Belongs to the metallo-dependent hydrolases superfamily. Adenosine and AMP deaminases family.</text>
</comment>
<dbReference type="EC" id="3.5.4.4" evidence="7"/>
<dbReference type="InterPro" id="IPR032466">
    <property type="entry name" value="Metal_Hydrolase"/>
</dbReference>
<protein>
    <submittedName>
        <fullName evidence="7">Adenosine deaminase</fullName>
        <ecNumber evidence="7">3.5.4.4</ecNumber>
    </submittedName>
</protein>
<keyword evidence="8" id="KW-1185">Reference proteome</keyword>